<keyword evidence="2" id="KW-1185">Reference proteome</keyword>
<accession>A0ABY6KBU6</accession>
<gene>
    <name evidence="1" type="ORF">LAZ67_4001368</name>
</gene>
<proteinExistence type="predicted"/>
<protein>
    <submittedName>
        <fullName evidence="1">Uncharacterized protein</fullName>
    </submittedName>
</protein>
<evidence type="ECO:0000313" key="1">
    <source>
        <dbReference type="EMBL" id="UYV66342.1"/>
    </source>
</evidence>
<reference evidence="1 2" key="1">
    <citation type="submission" date="2022-01" db="EMBL/GenBank/DDBJ databases">
        <title>A chromosomal length assembly of Cordylochernes scorpioides.</title>
        <authorList>
            <person name="Zeh D."/>
            <person name="Zeh J."/>
        </authorList>
    </citation>
    <scope>NUCLEOTIDE SEQUENCE [LARGE SCALE GENOMIC DNA]</scope>
    <source>
        <strain evidence="1">IN4F17</strain>
        <tissue evidence="1">Whole Body</tissue>
    </source>
</reference>
<organism evidence="1 2">
    <name type="scientific">Cordylochernes scorpioides</name>
    <dbReference type="NCBI Taxonomy" id="51811"/>
    <lineage>
        <taxon>Eukaryota</taxon>
        <taxon>Metazoa</taxon>
        <taxon>Ecdysozoa</taxon>
        <taxon>Arthropoda</taxon>
        <taxon>Chelicerata</taxon>
        <taxon>Arachnida</taxon>
        <taxon>Pseudoscorpiones</taxon>
        <taxon>Cheliferoidea</taxon>
        <taxon>Chernetidae</taxon>
        <taxon>Cordylochernes</taxon>
    </lineage>
</organism>
<name>A0ABY6KBU6_9ARAC</name>
<sequence>MCCNFGHHVTQKDQLAENLKTRAQGKEETS</sequence>
<dbReference type="Proteomes" id="UP001235939">
    <property type="component" value="Chromosome 04"/>
</dbReference>
<feature type="non-terminal residue" evidence="1">
    <location>
        <position position="1"/>
    </location>
</feature>
<dbReference type="EMBL" id="CP092866">
    <property type="protein sequence ID" value="UYV66342.1"/>
    <property type="molecule type" value="Genomic_DNA"/>
</dbReference>
<evidence type="ECO:0000313" key="2">
    <source>
        <dbReference type="Proteomes" id="UP001235939"/>
    </source>
</evidence>